<feature type="region of interest" description="Disordered" evidence="1">
    <location>
        <begin position="1"/>
        <end position="34"/>
    </location>
</feature>
<name>A0A5P1FRU8_ASPOF</name>
<gene>
    <name evidence="2" type="ORF">A4U43_C01F23590</name>
</gene>
<sequence length="112" mass="12210">MGISPERSQCRWCSRRRRGGAEGPRFGPGTGGPHDYGVVPALGLAEEEGSRGTSFWPGTGWGFHLRSSMARSRRRSSTVRSWRRIGEGGGGGQCLDHRGGARRRDRRSAENG</sequence>
<evidence type="ECO:0000313" key="3">
    <source>
        <dbReference type="Proteomes" id="UP000243459"/>
    </source>
</evidence>
<dbReference type="AlphaFoldDB" id="A0A5P1FRU8"/>
<reference evidence="3" key="1">
    <citation type="journal article" date="2017" name="Nat. Commun.">
        <title>The asparagus genome sheds light on the origin and evolution of a young Y chromosome.</title>
        <authorList>
            <person name="Harkess A."/>
            <person name="Zhou J."/>
            <person name="Xu C."/>
            <person name="Bowers J.E."/>
            <person name="Van der Hulst R."/>
            <person name="Ayyampalayam S."/>
            <person name="Mercati F."/>
            <person name="Riccardi P."/>
            <person name="McKain M.R."/>
            <person name="Kakrana A."/>
            <person name="Tang H."/>
            <person name="Ray J."/>
            <person name="Groenendijk J."/>
            <person name="Arikit S."/>
            <person name="Mathioni S.M."/>
            <person name="Nakano M."/>
            <person name="Shan H."/>
            <person name="Telgmann-Rauber A."/>
            <person name="Kanno A."/>
            <person name="Yue Z."/>
            <person name="Chen H."/>
            <person name="Li W."/>
            <person name="Chen Y."/>
            <person name="Xu X."/>
            <person name="Zhang Y."/>
            <person name="Luo S."/>
            <person name="Chen H."/>
            <person name="Gao J."/>
            <person name="Mao Z."/>
            <person name="Pires J.C."/>
            <person name="Luo M."/>
            <person name="Kudrna D."/>
            <person name="Wing R.A."/>
            <person name="Meyers B.C."/>
            <person name="Yi K."/>
            <person name="Kong H."/>
            <person name="Lavrijsen P."/>
            <person name="Sunseri F."/>
            <person name="Falavigna A."/>
            <person name="Ye Y."/>
            <person name="Leebens-Mack J.H."/>
            <person name="Chen G."/>
        </authorList>
    </citation>
    <scope>NUCLEOTIDE SEQUENCE [LARGE SCALE GENOMIC DNA]</scope>
    <source>
        <strain evidence="3">cv. DH0086</strain>
    </source>
</reference>
<proteinExistence type="predicted"/>
<dbReference type="Gramene" id="ONK80948">
    <property type="protein sequence ID" value="ONK80948"/>
    <property type="gene ID" value="A4U43_C01F23590"/>
</dbReference>
<evidence type="ECO:0000256" key="1">
    <source>
        <dbReference type="SAM" id="MobiDB-lite"/>
    </source>
</evidence>
<accession>A0A5P1FRU8</accession>
<keyword evidence="3" id="KW-1185">Reference proteome</keyword>
<feature type="compositionally biased region" description="Basic residues" evidence="1">
    <location>
        <begin position="71"/>
        <end position="83"/>
    </location>
</feature>
<evidence type="ECO:0000313" key="2">
    <source>
        <dbReference type="EMBL" id="ONK80948.1"/>
    </source>
</evidence>
<feature type="region of interest" description="Disordered" evidence="1">
    <location>
        <begin position="70"/>
        <end position="112"/>
    </location>
</feature>
<organism evidence="2 3">
    <name type="scientific">Asparagus officinalis</name>
    <name type="common">Garden asparagus</name>
    <dbReference type="NCBI Taxonomy" id="4686"/>
    <lineage>
        <taxon>Eukaryota</taxon>
        <taxon>Viridiplantae</taxon>
        <taxon>Streptophyta</taxon>
        <taxon>Embryophyta</taxon>
        <taxon>Tracheophyta</taxon>
        <taxon>Spermatophyta</taxon>
        <taxon>Magnoliopsida</taxon>
        <taxon>Liliopsida</taxon>
        <taxon>Asparagales</taxon>
        <taxon>Asparagaceae</taxon>
        <taxon>Asparagoideae</taxon>
        <taxon>Asparagus</taxon>
    </lineage>
</organism>
<dbReference type="EMBL" id="CM007381">
    <property type="protein sequence ID" value="ONK80948.1"/>
    <property type="molecule type" value="Genomic_DNA"/>
</dbReference>
<dbReference type="Proteomes" id="UP000243459">
    <property type="component" value="Chromosome 1"/>
</dbReference>
<protein>
    <submittedName>
        <fullName evidence="2">Uncharacterized protein</fullName>
    </submittedName>
</protein>